<dbReference type="EMBL" id="DUFG01000017">
    <property type="protein sequence ID" value="HIH08351.1"/>
    <property type="molecule type" value="Genomic_DNA"/>
</dbReference>
<reference evidence="1" key="1">
    <citation type="journal article" date="2020" name="bioRxiv">
        <title>A rank-normalized archaeal taxonomy based on genome phylogeny resolves widespread incomplete and uneven classifications.</title>
        <authorList>
            <person name="Rinke C."/>
            <person name="Chuvochina M."/>
            <person name="Mussig A.J."/>
            <person name="Chaumeil P.-A."/>
            <person name="Waite D.W."/>
            <person name="Whitman W.B."/>
            <person name="Parks D.H."/>
            <person name="Hugenholtz P."/>
        </authorList>
    </citation>
    <scope>NUCLEOTIDE SEQUENCE</scope>
    <source>
        <strain evidence="1">UBA10011</strain>
    </source>
</reference>
<reference evidence="2" key="2">
    <citation type="submission" date="2021-03" db="EMBL/GenBank/DDBJ databases">
        <authorList>
            <person name="Jaffe A."/>
        </authorList>
    </citation>
    <scope>NUCLEOTIDE SEQUENCE</scope>
    <source>
        <strain evidence="2">RIFCSPHIGHO2_01_FULL_GW2011_AR10_43_9</strain>
    </source>
</reference>
<dbReference type="InterPro" id="IPR008991">
    <property type="entry name" value="Translation_prot_SH3-like_sf"/>
</dbReference>
<keyword evidence="1" id="KW-0689">Ribosomal protein</keyword>
<reference evidence="2" key="3">
    <citation type="submission" date="2021-05" db="EMBL/GenBank/DDBJ databases">
        <title>Protein family content uncovers lineage relationships and bacterial pathway maintenance mechanisms in DPANN archaea.</title>
        <authorList>
            <person name="Castelle C.J."/>
            <person name="Meheust R."/>
            <person name="Jaffe A.L."/>
            <person name="Seitz K."/>
            <person name="Gong X."/>
            <person name="Baker B.J."/>
            <person name="Banfield J.F."/>
        </authorList>
    </citation>
    <scope>NUCLEOTIDE SEQUENCE</scope>
    <source>
        <strain evidence="2">RIFCSPHIGHO2_01_FULL_GW2011_AR10_43_9</strain>
    </source>
</reference>
<comment type="caution">
    <text evidence="1">The sequence shown here is derived from an EMBL/GenBank/DDBJ whole genome shotgun (WGS) entry which is preliminary data.</text>
</comment>
<evidence type="ECO:0000313" key="1">
    <source>
        <dbReference type="EMBL" id="HIH08351.1"/>
    </source>
</evidence>
<dbReference type="AlphaFoldDB" id="A0A7J4IS57"/>
<dbReference type="Proteomes" id="UP000683213">
    <property type="component" value="Unassembled WGS sequence"/>
</dbReference>
<gene>
    <name evidence="1" type="ORF">HA237_03200</name>
    <name evidence="2" type="ORF">J4224_04830</name>
</gene>
<sequence>MAAAIEVGVVCIKTKGREAGRKAVIVDIEKGFAIIDGLNVKRKKCNIFHLFPTGKRVSLKKGAKHEEVLNALKGGK</sequence>
<dbReference type="NCBIfam" id="NF003320">
    <property type="entry name" value="PRK04333.1"/>
    <property type="match status" value="1"/>
</dbReference>
<evidence type="ECO:0000313" key="3">
    <source>
        <dbReference type="Proteomes" id="UP000577419"/>
    </source>
</evidence>
<evidence type="ECO:0000313" key="2">
    <source>
        <dbReference type="EMBL" id="MBS3059718.1"/>
    </source>
</evidence>
<proteinExistence type="predicted"/>
<dbReference type="InterPro" id="IPR014722">
    <property type="entry name" value="Rib_uL2_dom2"/>
</dbReference>
<dbReference type="GO" id="GO:0005840">
    <property type="term" value="C:ribosome"/>
    <property type="evidence" value="ECO:0007669"/>
    <property type="project" value="UniProtKB-KW"/>
</dbReference>
<organism evidence="1 3">
    <name type="scientific">Candidatus Iainarchaeum sp</name>
    <dbReference type="NCBI Taxonomy" id="3101447"/>
    <lineage>
        <taxon>Archaea</taxon>
        <taxon>Candidatus Iainarchaeota</taxon>
        <taxon>Candidatus Iainarchaeia</taxon>
        <taxon>Candidatus Iainarchaeales</taxon>
        <taxon>Candidatus Iainarchaeaceae</taxon>
        <taxon>Candidatus Iainarchaeum</taxon>
    </lineage>
</organism>
<name>A0A7J4IS57_9ARCH</name>
<dbReference type="Proteomes" id="UP000577419">
    <property type="component" value="Unassembled WGS sequence"/>
</dbReference>
<dbReference type="SUPFAM" id="SSF50104">
    <property type="entry name" value="Translation proteins SH3-like domain"/>
    <property type="match status" value="1"/>
</dbReference>
<accession>A0A7J4IS57</accession>
<keyword evidence="1" id="KW-0687">Ribonucleoprotein</keyword>
<dbReference type="EMBL" id="JAGVWF010000070">
    <property type="protein sequence ID" value="MBS3059718.1"/>
    <property type="molecule type" value="Genomic_DNA"/>
</dbReference>
<protein>
    <submittedName>
        <fullName evidence="1">50S ribosomal protein L14e</fullName>
    </submittedName>
</protein>
<dbReference type="Gene3D" id="2.30.30.30">
    <property type="match status" value="1"/>
</dbReference>